<evidence type="ECO:0000259" key="1">
    <source>
        <dbReference type="PROSITE" id="PS50042"/>
    </source>
</evidence>
<evidence type="ECO:0000313" key="3">
    <source>
        <dbReference type="Proteomes" id="UP001234178"/>
    </source>
</evidence>
<dbReference type="EMBL" id="JAOYFB010000037">
    <property type="protein sequence ID" value="KAK4022446.1"/>
    <property type="molecule type" value="Genomic_DNA"/>
</dbReference>
<organism evidence="2 3">
    <name type="scientific">Daphnia magna</name>
    <dbReference type="NCBI Taxonomy" id="35525"/>
    <lineage>
        <taxon>Eukaryota</taxon>
        <taxon>Metazoa</taxon>
        <taxon>Ecdysozoa</taxon>
        <taxon>Arthropoda</taxon>
        <taxon>Crustacea</taxon>
        <taxon>Branchiopoda</taxon>
        <taxon>Diplostraca</taxon>
        <taxon>Cladocera</taxon>
        <taxon>Anomopoda</taxon>
        <taxon>Daphniidae</taxon>
        <taxon>Daphnia</taxon>
    </lineage>
</organism>
<comment type="caution">
    <text evidence="2">The sequence shown here is derived from an EMBL/GenBank/DDBJ whole genome shotgun (WGS) entry which is preliminary data.</text>
</comment>
<sequence length="148" mass="17012">MAGAHPADFCPPYFLRRKSGNLSSERRAGDVEVIAAYLHKWRCLDSLSNSLLRRLASVAYLEDLDDGVTLYRQGDRGTNWYFILSGEIVMATCSDRSDNKDASSSFRHLIYVRDDRLLFYLSHVHVHFVRKFLSADGQIDKVEQHLRC</sequence>
<protein>
    <recommendedName>
        <fullName evidence="1">Cyclic nucleotide-binding domain-containing protein</fullName>
    </recommendedName>
</protein>
<evidence type="ECO:0000313" key="2">
    <source>
        <dbReference type="EMBL" id="KAK4022446.1"/>
    </source>
</evidence>
<dbReference type="Gene3D" id="2.60.120.10">
    <property type="entry name" value="Jelly Rolls"/>
    <property type="match status" value="1"/>
</dbReference>
<dbReference type="PROSITE" id="PS50042">
    <property type="entry name" value="CNMP_BINDING_3"/>
    <property type="match status" value="1"/>
</dbReference>
<feature type="domain" description="Cyclic nucleotide-binding" evidence="1">
    <location>
        <begin position="43"/>
        <end position="88"/>
    </location>
</feature>
<accession>A0ABR0ABE0</accession>
<name>A0ABR0ABE0_9CRUS</name>
<keyword evidence="3" id="KW-1185">Reference proteome</keyword>
<reference evidence="2 3" key="1">
    <citation type="journal article" date="2023" name="Nucleic Acids Res.">
        <title>The hologenome of Daphnia magna reveals possible DNA methylation and microbiome-mediated evolution of the host genome.</title>
        <authorList>
            <person name="Chaturvedi A."/>
            <person name="Li X."/>
            <person name="Dhandapani V."/>
            <person name="Marshall H."/>
            <person name="Kissane S."/>
            <person name="Cuenca-Cambronero M."/>
            <person name="Asole G."/>
            <person name="Calvet F."/>
            <person name="Ruiz-Romero M."/>
            <person name="Marangio P."/>
            <person name="Guigo R."/>
            <person name="Rago D."/>
            <person name="Mirbahai L."/>
            <person name="Eastwood N."/>
            <person name="Colbourne J.K."/>
            <person name="Zhou J."/>
            <person name="Mallon E."/>
            <person name="Orsini L."/>
        </authorList>
    </citation>
    <scope>NUCLEOTIDE SEQUENCE [LARGE SCALE GENOMIC DNA]</scope>
    <source>
        <strain evidence="2">LRV0_1</strain>
    </source>
</reference>
<proteinExistence type="predicted"/>
<dbReference type="InterPro" id="IPR000595">
    <property type="entry name" value="cNMP-bd_dom"/>
</dbReference>
<gene>
    <name evidence="2" type="ORF">OUZ56_007910</name>
</gene>
<dbReference type="InterPro" id="IPR014710">
    <property type="entry name" value="RmlC-like_jellyroll"/>
</dbReference>
<dbReference type="InterPro" id="IPR018490">
    <property type="entry name" value="cNMP-bd_dom_sf"/>
</dbReference>
<dbReference type="CDD" id="cd00038">
    <property type="entry name" value="CAP_ED"/>
    <property type="match status" value="1"/>
</dbReference>
<dbReference type="Proteomes" id="UP001234178">
    <property type="component" value="Unassembled WGS sequence"/>
</dbReference>
<dbReference type="SUPFAM" id="SSF51206">
    <property type="entry name" value="cAMP-binding domain-like"/>
    <property type="match status" value="1"/>
</dbReference>